<feature type="compositionally biased region" description="Low complexity" evidence="1">
    <location>
        <begin position="85"/>
        <end position="95"/>
    </location>
</feature>
<feature type="transmembrane region" description="Helical" evidence="2">
    <location>
        <begin position="52"/>
        <end position="71"/>
    </location>
</feature>
<dbReference type="EMBL" id="CP060789">
    <property type="protein sequence ID" value="QNP55992.1"/>
    <property type="molecule type" value="Genomic_DNA"/>
</dbReference>
<feature type="domain" description="NAD glycohydrolase translocation F5/8 type C" evidence="3">
    <location>
        <begin position="111"/>
        <end position="244"/>
    </location>
</feature>
<sequence>MVQRVPDEYFRARAAESDDVGPQQPPRWMPQSSAVRSVAPGRVREGVAWRPLVVTLVLAVAISFVLGRAFLFPPIPRVQPPQPTTAPSATVTPTALPRSTPEQAASVVRVVTATGACLEDTGEPVVSALVDGDASTIWRCPGDGAGEAIDFGFGRKVQLIGVRLVNGNTAWPDRYLAERQITRIRWTFPDGSFFEQGLAVNGRGPQEVRFPPVRTNGARLEVVSATPPGEEGERVDAVSISLLEFLGPS</sequence>
<evidence type="ECO:0000256" key="1">
    <source>
        <dbReference type="SAM" id="MobiDB-lite"/>
    </source>
</evidence>
<keyword evidence="5" id="KW-1185">Reference proteome</keyword>
<dbReference type="InterPro" id="IPR008979">
    <property type="entry name" value="Galactose-bd-like_sf"/>
</dbReference>
<name>A0A7H0H626_9ACTN</name>
<reference evidence="4 5" key="1">
    <citation type="submission" date="2020-08" db="EMBL/GenBank/DDBJ databases">
        <title>Genome sequence of Tessaracoccus defluvii JCM 17540T.</title>
        <authorList>
            <person name="Hyun D.-W."/>
            <person name="Bae J.-W."/>
        </authorList>
    </citation>
    <scope>NUCLEOTIDE SEQUENCE [LARGE SCALE GENOMIC DNA]</scope>
    <source>
        <strain evidence="4 5">JCM 17540</strain>
    </source>
</reference>
<keyword evidence="2" id="KW-1133">Transmembrane helix</keyword>
<dbReference type="InterPro" id="IPR057561">
    <property type="entry name" value="NADase_transloc"/>
</dbReference>
<evidence type="ECO:0000313" key="5">
    <source>
        <dbReference type="Proteomes" id="UP000516117"/>
    </source>
</evidence>
<evidence type="ECO:0000259" key="3">
    <source>
        <dbReference type="Pfam" id="PF25302"/>
    </source>
</evidence>
<organism evidence="4 5">
    <name type="scientific">Tessaracoccus defluvii</name>
    <dbReference type="NCBI Taxonomy" id="1285901"/>
    <lineage>
        <taxon>Bacteria</taxon>
        <taxon>Bacillati</taxon>
        <taxon>Actinomycetota</taxon>
        <taxon>Actinomycetes</taxon>
        <taxon>Propionibacteriales</taxon>
        <taxon>Propionibacteriaceae</taxon>
        <taxon>Tessaracoccus</taxon>
    </lineage>
</organism>
<keyword evidence="2" id="KW-0472">Membrane</keyword>
<proteinExistence type="predicted"/>
<dbReference type="NCBIfam" id="NF047619">
    <property type="entry name" value="NADase_discoid"/>
    <property type="match status" value="1"/>
</dbReference>
<dbReference type="KEGG" id="tdf:H9L22_00115"/>
<dbReference type="RefSeq" id="WP_187721112.1">
    <property type="nucleotide sequence ID" value="NZ_BAABBL010000026.1"/>
</dbReference>
<evidence type="ECO:0000313" key="4">
    <source>
        <dbReference type="EMBL" id="QNP55992.1"/>
    </source>
</evidence>
<protein>
    <recommendedName>
        <fullName evidence="3">NAD glycohydrolase translocation F5/8 type C domain-containing protein</fullName>
    </recommendedName>
</protein>
<dbReference type="Gene3D" id="2.60.120.260">
    <property type="entry name" value="Galactose-binding domain-like"/>
    <property type="match status" value="1"/>
</dbReference>
<dbReference type="AlphaFoldDB" id="A0A7H0H626"/>
<keyword evidence="2" id="KW-0812">Transmembrane</keyword>
<dbReference type="Pfam" id="PF25302">
    <property type="entry name" value="NADase_transloc"/>
    <property type="match status" value="1"/>
</dbReference>
<dbReference type="Proteomes" id="UP000516117">
    <property type="component" value="Chromosome"/>
</dbReference>
<gene>
    <name evidence="4" type="ORF">H9L22_00115</name>
</gene>
<feature type="region of interest" description="Disordered" evidence="1">
    <location>
        <begin position="77"/>
        <end position="99"/>
    </location>
</feature>
<evidence type="ECO:0000256" key="2">
    <source>
        <dbReference type="SAM" id="Phobius"/>
    </source>
</evidence>
<accession>A0A7H0H626</accession>
<dbReference type="SUPFAM" id="SSF49785">
    <property type="entry name" value="Galactose-binding domain-like"/>
    <property type="match status" value="1"/>
</dbReference>